<feature type="non-terminal residue" evidence="2">
    <location>
        <position position="287"/>
    </location>
</feature>
<protein>
    <recommendedName>
        <fullName evidence="1">DUF1553 domain-containing protein</fullName>
    </recommendedName>
</protein>
<dbReference type="Pfam" id="PF07587">
    <property type="entry name" value="PSD1"/>
    <property type="match status" value="1"/>
</dbReference>
<feature type="non-terminal residue" evidence="2">
    <location>
        <position position="1"/>
    </location>
</feature>
<dbReference type="PANTHER" id="PTHR35889:SF3">
    <property type="entry name" value="F-BOX DOMAIN-CONTAINING PROTEIN"/>
    <property type="match status" value="1"/>
</dbReference>
<sequence length="287" mass="32409">YNIAASIDGNKGTGWAVDGPTKKENRVAMYVADKPFALESGADLHIRMHFNLSRHAIGRFRLALTKDGDPQLTPGESIPQIAALPMAKRHPQQRQRLRVHFLKTAAAPELRLLQSQIDSYRADLKRQQGQGATTMIMQDMTKPRATHVLYRGQYDQKREQVSANTPAFLPPLQKDAPRNRLALARWLVNGKHPLTARVAVNRQWHRLFGVGIVKSTEEFGIQGDWPSHPALLDWLAVHFTHNGWDTKALLKLIVTSATYRQSSRTTPALLSRDPENRLLARGPRHRL</sequence>
<dbReference type="InterPro" id="IPR022655">
    <property type="entry name" value="DUF1553"/>
</dbReference>
<organism evidence="2">
    <name type="scientific">marine metagenome</name>
    <dbReference type="NCBI Taxonomy" id="408172"/>
    <lineage>
        <taxon>unclassified sequences</taxon>
        <taxon>metagenomes</taxon>
        <taxon>ecological metagenomes</taxon>
    </lineage>
</organism>
<dbReference type="PANTHER" id="PTHR35889">
    <property type="entry name" value="CYCLOINULO-OLIGOSACCHARIDE FRUCTANOTRANSFERASE-RELATED"/>
    <property type="match status" value="1"/>
</dbReference>
<accession>A0A382V631</accession>
<proteinExistence type="predicted"/>
<feature type="domain" description="DUF1553" evidence="1">
    <location>
        <begin position="179"/>
        <end position="287"/>
    </location>
</feature>
<dbReference type="EMBL" id="UINC01149174">
    <property type="protein sequence ID" value="SVD41475.1"/>
    <property type="molecule type" value="Genomic_DNA"/>
</dbReference>
<evidence type="ECO:0000259" key="1">
    <source>
        <dbReference type="Pfam" id="PF07587"/>
    </source>
</evidence>
<dbReference type="AlphaFoldDB" id="A0A382V631"/>
<reference evidence="2" key="1">
    <citation type="submission" date="2018-05" db="EMBL/GenBank/DDBJ databases">
        <authorList>
            <person name="Lanie J.A."/>
            <person name="Ng W.-L."/>
            <person name="Kazmierczak K.M."/>
            <person name="Andrzejewski T.M."/>
            <person name="Davidsen T.M."/>
            <person name="Wayne K.J."/>
            <person name="Tettelin H."/>
            <person name="Glass J.I."/>
            <person name="Rusch D."/>
            <person name="Podicherti R."/>
            <person name="Tsui H.-C.T."/>
            <person name="Winkler M.E."/>
        </authorList>
    </citation>
    <scope>NUCLEOTIDE SEQUENCE</scope>
</reference>
<name>A0A382V631_9ZZZZ</name>
<evidence type="ECO:0000313" key="2">
    <source>
        <dbReference type="EMBL" id="SVD41475.1"/>
    </source>
</evidence>
<gene>
    <name evidence="2" type="ORF">METZ01_LOCUS394329</name>
</gene>